<keyword evidence="1" id="KW-0175">Coiled coil</keyword>
<name>A0A811MZ14_9POAL</name>
<evidence type="ECO:0000313" key="2">
    <source>
        <dbReference type="EMBL" id="CAD6212353.1"/>
    </source>
</evidence>
<reference evidence="2" key="1">
    <citation type="submission" date="2020-10" db="EMBL/GenBank/DDBJ databases">
        <authorList>
            <person name="Han B."/>
            <person name="Lu T."/>
            <person name="Zhao Q."/>
            <person name="Huang X."/>
            <person name="Zhao Y."/>
        </authorList>
    </citation>
    <scope>NUCLEOTIDE SEQUENCE</scope>
</reference>
<sequence length="292" mass="32619">MQNIDLGGGLVETDAPKFKVCKGKGTTTVTLDFDDSNDDVFDEEVENAWASRLTESTIDVNTGEKVACQLEKGVSTDDFFPDPSSKETTVDIGKMKDVAQEPATPAEALETIPGGVDFEAYMRCMEYCQAQGVNLDTFKFVGIILDKLHIMPRKLELKLSKYINDAFIVPDADEAQLARKSSLELADASVTMIYKNGLLQRSVRKSLEEDVKNAALHEKSLLEEIKSLKSQLAAKEKERVETVEALHNMESRCISVEAKLETKIEDLDNLKKDFDKIVKEKNYLKKLVLCHC</sequence>
<dbReference type="Proteomes" id="UP000604825">
    <property type="component" value="Unassembled WGS sequence"/>
</dbReference>
<accession>A0A811MZ14</accession>
<evidence type="ECO:0000256" key="1">
    <source>
        <dbReference type="SAM" id="Coils"/>
    </source>
</evidence>
<gene>
    <name evidence="2" type="ORF">NCGR_LOCUS8161</name>
</gene>
<organism evidence="2 3">
    <name type="scientific">Miscanthus lutarioriparius</name>
    <dbReference type="NCBI Taxonomy" id="422564"/>
    <lineage>
        <taxon>Eukaryota</taxon>
        <taxon>Viridiplantae</taxon>
        <taxon>Streptophyta</taxon>
        <taxon>Embryophyta</taxon>
        <taxon>Tracheophyta</taxon>
        <taxon>Spermatophyta</taxon>
        <taxon>Magnoliopsida</taxon>
        <taxon>Liliopsida</taxon>
        <taxon>Poales</taxon>
        <taxon>Poaceae</taxon>
        <taxon>PACMAD clade</taxon>
        <taxon>Panicoideae</taxon>
        <taxon>Andropogonodae</taxon>
        <taxon>Andropogoneae</taxon>
        <taxon>Saccharinae</taxon>
        <taxon>Miscanthus</taxon>
    </lineage>
</organism>
<keyword evidence="3" id="KW-1185">Reference proteome</keyword>
<evidence type="ECO:0000313" key="3">
    <source>
        <dbReference type="Proteomes" id="UP000604825"/>
    </source>
</evidence>
<comment type="caution">
    <text evidence="2">The sequence shown here is derived from an EMBL/GenBank/DDBJ whole genome shotgun (WGS) entry which is preliminary data.</text>
</comment>
<protein>
    <submittedName>
        <fullName evidence="2">Uncharacterized protein</fullName>
    </submittedName>
</protein>
<dbReference type="EMBL" id="CAJGYO010000002">
    <property type="protein sequence ID" value="CAD6212353.1"/>
    <property type="molecule type" value="Genomic_DNA"/>
</dbReference>
<dbReference type="AlphaFoldDB" id="A0A811MZ14"/>
<proteinExistence type="predicted"/>
<feature type="coiled-coil region" evidence="1">
    <location>
        <begin position="204"/>
        <end position="280"/>
    </location>
</feature>